<dbReference type="InterPro" id="IPR036879">
    <property type="entry name" value="TF_MADSbox_sf"/>
</dbReference>
<keyword evidence="2" id="KW-1185">Reference proteome</keyword>
<proteinExistence type="predicted"/>
<dbReference type="GO" id="GO:0003677">
    <property type="term" value="F:DNA binding"/>
    <property type="evidence" value="ECO:0007669"/>
    <property type="project" value="InterPro"/>
</dbReference>
<accession>B6H163</accession>
<sequence length="111" mass="12902">MVHFKEENRGTIVLLKIEVEGVRPNIAYSTMPRKYSWVKKRRSETAKAASQQKNRRKNTIYKRAAEYSLECKADTLVAIQIRKTGEIYVFDSTGGRWLGTLSRLVFCTEVW</sequence>
<organism evidence="1 2">
    <name type="scientific">Penicillium rubens (strain ATCC 28089 / DSM 1075 / NRRL 1951 / Wisconsin 54-1255)</name>
    <name type="common">Penicillium chrysogenum</name>
    <dbReference type="NCBI Taxonomy" id="500485"/>
    <lineage>
        <taxon>Eukaryota</taxon>
        <taxon>Fungi</taxon>
        <taxon>Dikarya</taxon>
        <taxon>Ascomycota</taxon>
        <taxon>Pezizomycotina</taxon>
        <taxon>Eurotiomycetes</taxon>
        <taxon>Eurotiomycetidae</taxon>
        <taxon>Eurotiales</taxon>
        <taxon>Aspergillaceae</taxon>
        <taxon>Penicillium</taxon>
        <taxon>Penicillium chrysogenum species complex</taxon>
    </lineage>
</organism>
<dbReference type="BioCyc" id="PCHR:PC13G00830-MONOMER"/>
<dbReference type="Proteomes" id="UP000000724">
    <property type="component" value="Contig Pc00c13"/>
</dbReference>
<dbReference type="GO" id="GO:0045944">
    <property type="term" value="P:positive regulation of transcription by RNA polymerase II"/>
    <property type="evidence" value="ECO:0007669"/>
    <property type="project" value="UniProtKB-ARBA"/>
</dbReference>
<dbReference type="EMBL" id="AM920428">
    <property type="protein sequence ID" value="CAP91152.1"/>
    <property type="molecule type" value="Genomic_DNA"/>
</dbReference>
<evidence type="ECO:0000313" key="1">
    <source>
        <dbReference type="EMBL" id="CAP91152.1"/>
    </source>
</evidence>
<dbReference type="OMA" id="RLNIAYF"/>
<gene>
    <name evidence="1" type="ORF">Pc13g00830</name>
    <name evidence="1" type="ORF">PCH_Pc13g00830</name>
</gene>
<dbReference type="STRING" id="500485.B6H163"/>
<evidence type="ECO:0000313" key="2">
    <source>
        <dbReference type="Proteomes" id="UP000000724"/>
    </source>
</evidence>
<dbReference type="OrthoDB" id="4361034at2759"/>
<dbReference type="SUPFAM" id="SSF55455">
    <property type="entry name" value="SRF-like"/>
    <property type="match status" value="1"/>
</dbReference>
<dbReference type="VEuPathDB" id="FungiDB:PCH_Pc13g00830"/>
<reference evidence="1 2" key="1">
    <citation type="journal article" date="2008" name="Nat. Biotechnol.">
        <title>Genome sequencing and analysis of the filamentous fungus Penicillium chrysogenum.</title>
        <authorList>
            <person name="van den Berg M.A."/>
            <person name="Albang R."/>
            <person name="Albermann K."/>
            <person name="Badger J.H."/>
            <person name="Daran J.-M."/>
            <person name="Driessen A.J.M."/>
            <person name="Garcia-Estrada C."/>
            <person name="Fedorova N.D."/>
            <person name="Harris D.M."/>
            <person name="Heijne W.H.M."/>
            <person name="Joardar V.S."/>
            <person name="Kiel J.A.K.W."/>
            <person name="Kovalchuk A."/>
            <person name="Martin J.F."/>
            <person name="Nierman W.C."/>
            <person name="Nijland J.G."/>
            <person name="Pronk J.T."/>
            <person name="Roubos J.A."/>
            <person name="van der Klei I.J."/>
            <person name="van Peij N.N.M.E."/>
            <person name="Veenhuis M."/>
            <person name="von Doehren H."/>
            <person name="Wagner C."/>
            <person name="Wortman J.R."/>
            <person name="Bovenberg R.A.L."/>
        </authorList>
    </citation>
    <scope>NUCLEOTIDE SEQUENCE [LARGE SCALE GENOMIC DNA]</scope>
    <source>
        <strain evidence="2">ATCC 28089 / DSM 1075 / NRRL 1951 / Wisconsin 54-1255</strain>
    </source>
</reference>
<dbReference type="GO" id="GO:0046983">
    <property type="term" value="F:protein dimerization activity"/>
    <property type="evidence" value="ECO:0007669"/>
    <property type="project" value="InterPro"/>
</dbReference>
<protein>
    <submittedName>
        <fullName evidence="1">Pc13g00830 protein</fullName>
    </submittedName>
</protein>
<name>B6H163_PENRW</name>
<dbReference type="AlphaFoldDB" id="B6H163"/>
<dbReference type="HOGENOM" id="CLU_2159239_0_0_1"/>